<dbReference type="PANTHER" id="PTHR47027:SF20">
    <property type="entry name" value="REVERSE TRANSCRIPTASE-LIKE PROTEIN WITH RNA-DIRECTED DNA POLYMERASE DOMAIN"/>
    <property type="match status" value="1"/>
</dbReference>
<dbReference type="Proteomes" id="UP000299102">
    <property type="component" value="Unassembled WGS sequence"/>
</dbReference>
<name>A0A4C1W3V5_EUMVA</name>
<comment type="caution">
    <text evidence="3">The sequence shown here is derived from an EMBL/GenBank/DDBJ whole genome shotgun (WGS) entry which is preliminary data.</text>
</comment>
<dbReference type="Pfam" id="PF00078">
    <property type="entry name" value="RVT_1"/>
    <property type="match status" value="1"/>
</dbReference>
<sequence>MMRFNVKRLFSADTPSDLIKIRYKSNLRGSSACIRINGAYTDWFDIRRGVRQGFITLPWLFNLFMDSCLYDLKEYECGLRMDELSVKFLLYADNQVILALLACGIQEMVNKMNTSVKKRSMKVNVCTTKVMVFERGESTTGCGILMEEISKEVNAGNKLNGALIAFMNSKSVSKRARLAVHNRVIIPSLSESRVWQKKNESGINAVEIRWLRSMCGNTRAAPSAARPQPLRAPAGESGSRGITHLGVSARSRPRPRGDTAVRLELDVCDSIYEADAFYARNVRVTVGLLWSRTSAGNGGRHAQPPAQRVEETRTLQTHKSDAARGSCSAIARLNCPAEVCVANNRLHPRLRTCGSVHFLLLV</sequence>
<organism evidence="3 4">
    <name type="scientific">Eumeta variegata</name>
    <name type="common">Bagworm moth</name>
    <name type="synonym">Eumeta japonica</name>
    <dbReference type="NCBI Taxonomy" id="151549"/>
    <lineage>
        <taxon>Eukaryota</taxon>
        <taxon>Metazoa</taxon>
        <taxon>Ecdysozoa</taxon>
        <taxon>Arthropoda</taxon>
        <taxon>Hexapoda</taxon>
        <taxon>Insecta</taxon>
        <taxon>Pterygota</taxon>
        <taxon>Neoptera</taxon>
        <taxon>Endopterygota</taxon>
        <taxon>Lepidoptera</taxon>
        <taxon>Glossata</taxon>
        <taxon>Ditrysia</taxon>
        <taxon>Tineoidea</taxon>
        <taxon>Psychidae</taxon>
        <taxon>Oiketicinae</taxon>
        <taxon>Eumeta</taxon>
    </lineage>
</organism>
<protein>
    <recommendedName>
        <fullName evidence="2">Reverse transcriptase domain-containing protein</fullName>
    </recommendedName>
</protein>
<gene>
    <name evidence="3" type="ORF">EVAR_35951_1</name>
</gene>
<evidence type="ECO:0000313" key="3">
    <source>
        <dbReference type="EMBL" id="GBP45683.1"/>
    </source>
</evidence>
<evidence type="ECO:0000313" key="4">
    <source>
        <dbReference type="Proteomes" id="UP000299102"/>
    </source>
</evidence>
<proteinExistence type="predicted"/>
<accession>A0A4C1W3V5</accession>
<keyword evidence="4" id="KW-1185">Reference proteome</keyword>
<dbReference type="InterPro" id="IPR000477">
    <property type="entry name" value="RT_dom"/>
</dbReference>
<dbReference type="EMBL" id="BGZK01000469">
    <property type="protein sequence ID" value="GBP45683.1"/>
    <property type="molecule type" value="Genomic_DNA"/>
</dbReference>
<feature type="domain" description="Reverse transcriptase" evidence="2">
    <location>
        <begin position="9"/>
        <end position="131"/>
    </location>
</feature>
<evidence type="ECO:0000259" key="2">
    <source>
        <dbReference type="Pfam" id="PF00078"/>
    </source>
</evidence>
<feature type="region of interest" description="Disordered" evidence="1">
    <location>
        <begin position="219"/>
        <end position="256"/>
    </location>
</feature>
<dbReference type="OrthoDB" id="425681at2759"/>
<evidence type="ECO:0000256" key="1">
    <source>
        <dbReference type="SAM" id="MobiDB-lite"/>
    </source>
</evidence>
<reference evidence="3 4" key="1">
    <citation type="journal article" date="2019" name="Commun. Biol.">
        <title>The bagworm genome reveals a unique fibroin gene that provides high tensile strength.</title>
        <authorList>
            <person name="Kono N."/>
            <person name="Nakamura H."/>
            <person name="Ohtoshi R."/>
            <person name="Tomita M."/>
            <person name="Numata K."/>
            <person name="Arakawa K."/>
        </authorList>
    </citation>
    <scope>NUCLEOTIDE SEQUENCE [LARGE SCALE GENOMIC DNA]</scope>
</reference>
<dbReference type="AlphaFoldDB" id="A0A4C1W3V5"/>
<dbReference type="PANTHER" id="PTHR47027">
    <property type="entry name" value="REVERSE TRANSCRIPTASE DOMAIN-CONTAINING PROTEIN"/>
    <property type="match status" value="1"/>
</dbReference>